<protein>
    <recommendedName>
        <fullName evidence="4">Flp pilus assembly protein TadG</fullName>
    </recommendedName>
</protein>
<evidence type="ECO:0008006" key="4">
    <source>
        <dbReference type="Google" id="ProtNLM"/>
    </source>
</evidence>
<reference evidence="3" key="1">
    <citation type="submission" date="2016-10" db="EMBL/GenBank/DDBJ databases">
        <authorList>
            <person name="Varghese N."/>
            <person name="Submissions S."/>
        </authorList>
    </citation>
    <scope>NUCLEOTIDE SEQUENCE [LARGE SCALE GENOMIC DNA]</scope>
    <source>
        <strain evidence="3">DSM 27839</strain>
    </source>
</reference>
<accession>A0A1H2RUQ2</accession>
<organism evidence="2 3">
    <name type="scientific">Ruegeria halocynthiae</name>
    <dbReference type="NCBI Taxonomy" id="985054"/>
    <lineage>
        <taxon>Bacteria</taxon>
        <taxon>Pseudomonadati</taxon>
        <taxon>Pseudomonadota</taxon>
        <taxon>Alphaproteobacteria</taxon>
        <taxon>Rhodobacterales</taxon>
        <taxon>Roseobacteraceae</taxon>
        <taxon>Ruegeria</taxon>
    </lineage>
</organism>
<dbReference type="Proteomes" id="UP000183400">
    <property type="component" value="Unassembled WGS sequence"/>
</dbReference>
<evidence type="ECO:0000256" key="1">
    <source>
        <dbReference type="SAM" id="Phobius"/>
    </source>
</evidence>
<sequence length="197" mass="22773">MPRTRYSSKGLVTKFVRRFRRREDGIMSVEAMLILPLLYWSMLASYTYYDAYRQSSRNIKGAYAVADVVSREDGNVNATYVNTMYDLLEAMVETRSPVTLRMTYLTYDGENDVHNVLWSCVRGTGLPKWSNAEIDDIKPRLPAMPDNGSMIVIETRNTYRPPFYIAFEFAEFEMNNLVFTHPRVFDNIANNDPSCVV</sequence>
<feature type="transmembrane region" description="Helical" evidence="1">
    <location>
        <begin position="27"/>
        <end position="49"/>
    </location>
</feature>
<keyword evidence="3" id="KW-1185">Reference proteome</keyword>
<name>A0A1H2RUQ2_9RHOB</name>
<gene>
    <name evidence="2" type="ORF">SAMN05444358_101275</name>
</gene>
<evidence type="ECO:0000313" key="3">
    <source>
        <dbReference type="Proteomes" id="UP000183400"/>
    </source>
</evidence>
<proteinExistence type="predicted"/>
<dbReference type="AlphaFoldDB" id="A0A1H2RUQ2"/>
<keyword evidence="1" id="KW-0812">Transmembrane</keyword>
<keyword evidence="1" id="KW-0472">Membrane</keyword>
<evidence type="ECO:0000313" key="2">
    <source>
        <dbReference type="EMBL" id="SDW23151.1"/>
    </source>
</evidence>
<dbReference type="STRING" id="985054.SAMN05444358_101275"/>
<dbReference type="EMBL" id="FNNP01000001">
    <property type="protein sequence ID" value="SDW23151.1"/>
    <property type="molecule type" value="Genomic_DNA"/>
</dbReference>
<dbReference type="OrthoDB" id="7876207at2"/>
<keyword evidence="1" id="KW-1133">Transmembrane helix</keyword>